<keyword evidence="11" id="KW-1185">Reference proteome</keyword>
<feature type="active site" description="Proton acceptor" evidence="8">
    <location>
        <position position="60"/>
    </location>
</feature>
<dbReference type="InterPro" id="IPR011060">
    <property type="entry name" value="RibuloseP-bd_barrel"/>
</dbReference>
<comment type="similarity">
    <text evidence="8 9">Belongs to the TrpA family.</text>
</comment>
<evidence type="ECO:0000256" key="2">
    <source>
        <dbReference type="ARBA" id="ARBA00011270"/>
    </source>
</evidence>
<dbReference type="CDD" id="cd04724">
    <property type="entry name" value="Tryptophan_synthase_alpha"/>
    <property type="match status" value="1"/>
</dbReference>
<feature type="active site" description="Proton acceptor" evidence="8">
    <location>
        <position position="49"/>
    </location>
</feature>
<dbReference type="EC" id="4.2.1.20" evidence="8"/>
<dbReference type="Gene3D" id="3.20.20.70">
    <property type="entry name" value="Aldolase class I"/>
    <property type="match status" value="1"/>
</dbReference>
<dbReference type="NCBIfam" id="TIGR00262">
    <property type="entry name" value="trpA"/>
    <property type="match status" value="1"/>
</dbReference>
<keyword evidence="5 8" id="KW-0057">Aromatic amino acid biosynthesis</keyword>
<name>A0ABX8BC44_9BACT</name>
<proteinExistence type="inferred from homology"/>
<evidence type="ECO:0000256" key="8">
    <source>
        <dbReference type="HAMAP-Rule" id="MF_00131"/>
    </source>
</evidence>
<sequence length="268" mass="28202">MNRYDVRFAGLREANRKAFIPFTVLGFPDRARCLTSIERMLAGGAAALELGIAFSDPIADGPVIQQATHDVLAAGFGVRDALALVADARRRDANIPIGLLVYHNVVAARGAETFFAEAKAVGVDGVLVADLPPEVATETAAAAKAAGIAPIFMVSPLTDAERLRRIGEVAEGFLYVVSRLGITGSETNFDNQLQSVLARARAAVNLPLCVGFGVSTPDAARRMIELGADGVVTGSRIIEIIQAAGDDFPAAVQQFCETMRQAIDAPTP</sequence>
<evidence type="ECO:0000256" key="7">
    <source>
        <dbReference type="ARBA" id="ARBA00049047"/>
    </source>
</evidence>
<dbReference type="RefSeq" id="WP_211430302.1">
    <property type="nucleotide sequence ID" value="NZ_CP072649.1"/>
</dbReference>
<evidence type="ECO:0000256" key="3">
    <source>
        <dbReference type="ARBA" id="ARBA00022605"/>
    </source>
</evidence>
<dbReference type="PANTHER" id="PTHR43406">
    <property type="entry name" value="TRYPTOPHAN SYNTHASE, ALPHA CHAIN"/>
    <property type="match status" value="1"/>
</dbReference>
<accession>A0ABX8BC44</accession>
<evidence type="ECO:0000256" key="6">
    <source>
        <dbReference type="ARBA" id="ARBA00023239"/>
    </source>
</evidence>
<evidence type="ECO:0000256" key="4">
    <source>
        <dbReference type="ARBA" id="ARBA00022822"/>
    </source>
</evidence>
<evidence type="ECO:0000256" key="5">
    <source>
        <dbReference type="ARBA" id="ARBA00023141"/>
    </source>
</evidence>
<dbReference type="InterPro" id="IPR013785">
    <property type="entry name" value="Aldolase_TIM"/>
</dbReference>
<protein>
    <recommendedName>
        <fullName evidence="8">Tryptophan synthase alpha chain</fullName>
        <ecNumber evidence="8">4.2.1.20</ecNumber>
    </recommendedName>
</protein>
<dbReference type="InterPro" id="IPR002028">
    <property type="entry name" value="Trp_synthase_suA"/>
</dbReference>
<evidence type="ECO:0000313" key="10">
    <source>
        <dbReference type="EMBL" id="QUW04413.1"/>
    </source>
</evidence>
<dbReference type="Proteomes" id="UP000676506">
    <property type="component" value="Chromosome 2"/>
</dbReference>
<comment type="subunit">
    <text evidence="2 8">Tetramer of two alpha and two beta chains.</text>
</comment>
<evidence type="ECO:0000313" key="11">
    <source>
        <dbReference type="Proteomes" id="UP000676506"/>
    </source>
</evidence>
<comment type="pathway">
    <text evidence="1 8">Amino-acid biosynthesis; L-tryptophan biosynthesis; L-tryptophan from chorismate: step 5/5.</text>
</comment>
<reference evidence="10 11" key="1">
    <citation type="submission" date="2021-03" db="EMBL/GenBank/DDBJ databases">
        <title>Genomic and phenotypic characterization of Chloracidobacterium isolates provides evidence for multiple species.</title>
        <authorList>
            <person name="Saini M.K."/>
            <person name="Costas A.M.G."/>
            <person name="Tank M."/>
            <person name="Bryant D.A."/>
        </authorList>
    </citation>
    <scope>NUCLEOTIDE SEQUENCE [LARGE SCALE GENOMIC DNA]</scope>
    <source>
        <strain evidence="10 11">BV2-C</strain>
    </source>
</reference>
<evidence type="ECO:0000256" key="9">
    <source>
        <dbReference type="RuleBase" id="RU003662"/>
    </source>
</evidence>
<dbReference type="PANTHER" id="PTHR43406:SF1">
    <property type="entry name" value="TRYPTOPHAN SYNTHASE ALPHA CHAIN, CHLOROPLASTIC"/>
    <property type="match status" value="1"/>
</dbReference>
<comment type="function">
    <text evidence="8">The alpha subunit is responsible for the aldol cleavage of indoleglycerol phosphate to indole and glyceraldehyde 3-phosphate.</text>
</comment>
<dbReference type="HAMAP" id="MF_00131">
    <property type="entry name" value="Trp_synth_alpha"/>
    <property type="match status" value="1"/>
</dbReference>
<keyword evidence="4 8" id="KW-0822">Tryptophan biosynthesis</keyword>
<comment type="catalytic activity">
    <reaction evidence="7 8">
        <text>(1S,2R)-1-C-(indol-3-yl)glycerol 3-phosphate + L-serine = D-glyceraldehyde 3-phosphate + L-tryptophan + H2O</text>
        <dbReference type="Rhea" id="RHEA:10532"/>
        <dbReference type="ChEBI" id="CHEBI:15377"/>
        <dbReference type="ChEBI" id="CHEBI:33384"/>
        <dbReference type="ChEBI" id="CHEBI:57912"/>
        <dbReference type="ChEBI" id="CHEBI:58866"/>
        <dbReference type="ChEBI" id="CHEBI:59776"/>
        <dbReference type="EC" id="4.2.1.20"/>
    </reaction>
</comment>
<dbReference type="SUPFAM" id="SSF51366">
    <property type="entry name" value="Ribulose-phoshate binding barrel"/>
    <property type="match status" value="1"/>
</dbReference>
<organism evidence="10 11">
    <name type="scientific">Chloracidobacterium validum</name>
    <dbReference type="NCBI Taxonomy" id="2821543"/>
    <lineage>
        <taxon>Bacteria</taxon>
        <taxon>Pseudomonadati</taxon>
        <taxon>Acidobacteriota</taxon>
        <taxon>Terriglobia</taxon>
        <taxon>Terriglobales</taxon>
        <taxon>Acidobacteriaceae</taxon>
        <taxon>Chloracidobacterium</taxon>
    </lineage>
</organism>
<dbReference type="EMBL" id="CP072649">
    <property type="protein sequence ID" value="QUW04413.1"/>
    <property type="molecule type" value="Genomic_DNA"/>
</dbReference>
<dbReference type="GO" id="GO:0004834">
    <property type="term" value="F:tryptophan synthase activity"/>
    <property type="evidence" value="ECO:0007669"/>
    <property type="project" value="UniProtKB-EC"/>
</dbReference>
<dbReference type="Pfam" id="PF00290">
    <property type="entry name" value="Trp_syntA"/>
    <property type="match status" value="1"/>
</dbReference>
<dbReference type="PROSITE" id="PS00167">
    <property type="entry name" value="TRP_SYNTHASE_ALPHA"/>
    <property type="match status" value="1"/>
</dbReference>
<gene>
    <name evidence="8 10" type="primary">trpA</name>
    <name evidence="10" type="ORF">J8C06_11485</name>
</gene>
<dbReference type="InterPro" id="IPR018204">
    <property type="entry name" value="Trp_synthase_alpha_AS"/>
</dbReference>
<keyword evidence="6 8" id="KW-0456">Lyase</keyword>
<keyword evidence="3 8" id="KW-0028">Amino-acid biosynthesis</keyword>
<evidence type="ECO:0000256" key="1">
    <source>
        <dbReference type="ARBA" id="ARBA00004733"/>
    </source>
</evidence>